<evidence type="ECO:0000313" key="2">
    <source>
        <dbReference type="Proteomes" id="UP000789595"/>
    </source>
</evidence>
<accession>A0A8J2WLD2</accession>
<reference evidence="1" key="1">
    <citation type="submission" date="2021-11" db="EMBL/GenBank/DDBJ databases">
        <authorList>
            <consortium name="Genoscope - CEA"/>
            <person name="William W."/>
        </authorList>
    </citation>
    <scope>NUCLEOTIDE SEQUENCE</scope>
</reference>
<dbReference type="Proteomes" id="UP000789595">
    <property type="component" value="Unassembled WGS sequence"/>
</dbReference>
<keyword evidence="2" id="KW-1185">Reference proteome</keyword>
<evidence type="ECO:0000313" key="1">
    <source>
        <dbReference type="EMBL" id="CAH0372735.1"/>
    </source>
</evidence>
<organism evidence="1 2">
    <name type="scientific">Pelagomonas calceolata</name>
    <dbReference type="NCBI Taxonomy" id="35677"/>
    <lineage>
        <taxon>Eukaryota</taxon>
        <taxon>Sar</taxon>
        <taxon>Stramenopiles</taxon>
        <taxon>Ochrophyta</taxon>
        <taxon>Pelagophyceae</taxon>
        <taxon>Pelagomonadales</taxon>
        <taxon>Pelagomonadaceae</taxon>
        <taxon>Pelagomonas</taxon>
    </lineage>
</organism>
<gene>
    <name evidence="1" type="ORF">PECAL_3P27600</name>
</gene>
<name>A0A8J2WLD2_9STRA</name>
<dbReference type="AlphaFoldDB" id="A0A8J2WLD2"/>
<comment type="caution">
    <text evidence="1">The sequence shown here is derived from an EMBL/GenBank/DDBJ whole genome shotgun (WGS) entry which is preliminary data.</text>
</comment>
<proteinExistence type="predicted"/>
<protein>
    <submittedName>
        <fullName evidence="1">Uncharacterized protein</fullName>
    </submittedName>
</protein>
<dbReference type="EMBL" id="CAKKNE010000003">
    <property type="protein sequence ID" value="CAH0372735.1"/>
    <property type="molecule type" value="Genomic_DNA"/>
</dbReference>
<sequence length="320" mass="35293">MWSTAFAKQAKFKLKQEPVRLLVGANCRPDCDERLDGFFAGVSERAVEAPVVERVGPGGDAPRECCAVAALHDDVAGGVPDEQAGLVAAECRRRLAGREAEAVEADRAVRHALGVVATARQLDAAWRRTAPGEQVVDLLEARHFPQERHARDERVAEHAPGLRVRDHLDVEAVHVRLANVYYAAHHRLAGIRRRFDRHPLDGGLAHALVSRLDAHARRAEQTEETVDVAAVKLRLGARRDAEAYHAKQRMLVLDAMQRLVVDAHVGLRLRRVRGHRRGRSGSLVSKQLRRVTVYSGHASVLLCSLLMCSSGVCPTKITTR</sequence>